<organism evidence="1 2">
    <name type="scientific">Adineta steineri</name>
    <dbReference type="NCBI Taxonomy" id="433720"/>
    <lineage>
        <taxon>Eukaryota</taxon>
        <taxon>Metazoa</taxon>
        <taxon>Spiralia</taxon>
        <taxon>Gnathifera</taxon>
        <taxon>Rotifera</taxon>
        <taxon>Eurotatoria</taxon>
        <taxon>Bdelloidea</taxon>
        <taxon>Adinetida</taxon>
        <taxon>Adinetidae</taxon>
        <taxon>Adineta</taxon>
    </lineage>
</organism>
<protein>
    <submittedName>
        <fullName evidence="1">Uncharacterized protein</fullName>
    </submittedName>
</protein>
<name>A0A814P8T3_9BILA</name>
<reference evidence="1" key="1">
    <citation type="submission" date="2021-02" db="EMBL/GenBank/DDBJ databases">
        <authorList>
            <person name="Nowell W R."/>
        </authorList>
    </citation>
    <scope>NUCLEOTIDE SEQUENCE</scope>
</reference>
<accession>A0A814P8T3</accession>
<gene>
    <name evidence="1" type="ORF">IZO911_LOCUS23150</name>
</gene>
<dbReference type="AlphaFoldDB" id="A0A814P8T3"/>
<comment type="caution">
    <text evidence="1">The sequence shown here is derived from an EMBL/GenBank/DDBJ whole genome shotgun (WGS) entry which is preliminary data.</text>
</comment>
<evidence type="ECO:0000313" key="1">
    <source>
        <dbReference type="EMBL" id="CAF1102962.1"/>
    </source>
</evidence>
<dbReference type="Proteomes" id="UP000663860">
    <property type="component" value="Unassembled WGS sequence"/>
</dbReference>
<proteinExistence type="predicted"/>
<sequence>MSLFTHQRQLFLRQLSQTCPSDNTFLKTYLSNYSELISPSYKKTRDPLAMKELSLRCPSCSHSYSCNSFHYRGKLPINRRLHYLLSIRRKYKRIPTPNTYKRRLLDNFTNKSRSKLFIKCTQCNEIRTFQGATRKEIPNRIITKIEPPKPKPKPNSLSNNIKLKQTFEKVSCRFLKKESNLRAFLEQL</sequence>
<dbReference type="EMBL" id="CAJNOE010000265">
    <property type="protein sequence ID" value="CAF1102962.1"/>
    <property type="molecule type" value="Genomic_DNA"/>
</dbReference>
<evidence type="ECO:0000313" key="2">
    <source>
        <dbReference type="Proteomes" id="UP000663860"/>
    </source>
</evidence>